<dbReference type="STRING" id="1434700.SAMN06296427_101309"/>
<dbReference type="Proteomes" id="UP000192393">
    <property type="component" value="Unassembled WGS sequence"/>
</dbReference>
<feature type="signal peptide" evidence="1">
    <location>
        <begin position="1"/>
        <end position="19"/>
    </location>
</feature>
<keyword evidence="4" id="KW-1185">Reference proteome</keyword>
<dbReference type="EMBL" id="FWXS01000001">
    <property type="protein sequence ID" value="SMC34644.1"/>
    <property type="molecule type" value="Genomic_DNA"/>
</dbReference>
<dbReference type="Pfam" id="PF13568">
    <property type="entry name" value="OMP_b-brl_2"/>
    <property type="match status" value="1"/>
</dbReference>
<name>A0A1W1YET5_9FLAO</name>
<dbReference type="RefSeq" id="WP_084015576.1">
    <property type="nucleotide sequence ID" value="NZ_FWXS01000001.1"/>
</dbReference>
<gene>
    <name evidence="3" type="ORF">SAMN06296427_101309</name>
</gene>
<organism evidence="3 4">
    <name type="scientific">Moheibacter sediminis</name>
    <dbReference type="NCBI Taxonomy" id="1434700"/>
    <lineage>
        <taxon>Bacteria</taxon>
        <taxon>Pseudomonadati</taxon>
        <taxon>Bacteroidota</taxon>
        <taxon>Flavobacteriia</taxon>
        <taxon>Flavobacteriales</taxon>
        <taxon>Weeksellaceae</taxon>
        <taxon>Moheibacter</taxon>
    </lineage>
</organism>
<dbReference type="AlphaFoldDB" id="A0A1W1YET5"/>
<dbReference type="InterPro" id="IPR025665">
    <property type="entry name" value="Beta-barrel_OMP_2"/>
</dbReference>
<protein>
    <submittedName>
        <fullName evidence="3">Outer membrane protein beta-barrel domain-containing protein</fullName>
    </submittedName>
</protein>
<sequence length="202" mass="22753">MKKLFTAFSLLFLFGISNAQVELWLGPKAGVNLANVSNIDGKSLIGAYGGAAFAIKFSERYALQPEIGFSMQGTNDIYNTNEELTLNYFTLGVINKLYIVDGFHILAGPEFNFKVNDTFSDWNGDDYYDEDGNWIGGSDPQPFDFTIVGGLGYDLPFGLTFEARYKQGLQDVMDFINWDNDTKSRLNQVFQFGIAYKFHMNK</sequence>
<evidence type="ECO:0000313" key="4">
    <source>
        <dbReference type="Proteomes" id="UP000192393"/>
    </source>
</evidence>
<feature type="chain" id="PRO_5012325610" evidence="1">
    <location>
        <begin position="20"/>
        <end position="202"/>
    </location>
</feature>
<evidence type="ECO:0000259" key="2">
    <source>
        <dbReference type="Pfam" id="PF13568"/>
    </source>
</evidence>
<accession>A0A1W1YET5</accession>
<feature type="domain" description="Outer membrane protein beta-barrel" evidence="2">
    <location>
        <begin position="19"/>
        <end position="172"/>
    </location>
</feature>
<evidence type="ECO:0000313" key="3">
    <source>
        <dbReference type="EMBL" id="SMC34644.1"/>
    </source>
</evidence>
<evidence type="ECO:0000256" key="1">
    <source>
        <dbReference type="SAM" id="SignalP"/>
    </source>
</evidence>
<keyword evidence="1" id="KW-0732">Signal</keyword>
<proteinExistence type="predicted"/>
<dbReference type="OrthoDB" id="947434at2"/>
<reference evidence="4" key="1">
    <citation type="submission" date="2017-04" db="EMBL/GenBank/DDBJ databases">
        <authorList>
            <person name="Varghese N."/>
            <person name="Submissions S."/>
        </authorList>
    </citation>
    <scope>NUCLEOTIDE SEQUENCE [LARGE SCALE GENOMIC DNA]</scope>
    <source>
        <strain evidence="4">CGMCC 1.12708</strain>
    </source>
</reference>